<reference evidence="1 2" key="1">
    <citation type="submission" date="2024-05" db="EMBL/GenBank/DDBJ databases">
        <authorList>
            <person name="Wallberg A."/>
        </authorList>
    </citation>
    <scope>NUCLEOTIDE SEQUENCE [LARGE SCALE GENOMIC DNA]</scope>
</reference>
<accession>A0AAV2R071</accession>
<sequence length="135" mass="14751">LNGIFTQNCKQGNPILAITTKQTLGYFNLNKKVSFGLISLKPFLAMFVIGDTTRYVTGDGEGITCSEDSNGKEVPANIKWTVHFSANCTTNQMDSGMKTDFALCCINSTSSILELNVKTIKGNQFYLSYVKSING</sequence>
<evidence type="ECO:0000313" key="1">
    <source>
        <dbReference type="EMBL" id="CAL4102654.1"/>
    </source>
</evidence>
<dbReference type="EMBL" id="CAXKWB010011897">
    <property type="protein sequence ID" value="CAL4102654.1"/>
    <property type="molecule type" value="Genomic_DNA"/>
</dbReference>
<dbReference type="Proteomes" id="UP001497623">
    <property type="component" value="Unassembled WGS sequence"/>
</dbReference>
<feature type="non-terminal residue" evidence="1">
    <location>
        <position position="135"/>
    </location>
</feature>
<organism evidence="1 2">
    <name type="scientific">Meganyctiphanes norvegica</name>
    <name type="common">Northern krill</name>
    <name type="synonym">Thysanopoda norvegica</name>
    <dbReference type="NCBI Taxonomy" id="48144"/>
    <lineage>
        <taxon>Eukaryota</taxon>
        <taxon>Metazoa</taxon>
        <taxon>Ecdysozoa</taxon>
        <taxon>Arthropoda</taxon>
        <taxon>Crustacea</taxon>
        <taxon>Multicrustacea</taxon>
        <taxon>Malacostraca</taxon>
        <taxon>Eumalacostraca</taxon>
        <taxon>Eucarida</taxon>
        <taxon>Euphausiacea</taxon>
        <taxon>Euphausiidae</taxon>
        <taxon>Meganyctiphanes</taxon>
    </lineage>
</organism>
<comment type="caution">
    <text evidence="1">The sequence shown here is derived from an EMBL/GenBank/DDBJ whole genome shotgun (WGS) entry which is preliminary data.</text>
</comment>
<evidence type="ECO:0000313" key="2">
    <source>
        <dbReference type="Proteomes" id="UP001497623"/>
    </source>
</evidence>
<keyword evidence="2" id="KW-1185">Reference proteome</keyword>
<protein>
    <submittedName>
        <fullName evidence="1">Uncharacterized protein</fullName>
    </submittedName>
</protein>
<proteinExistence type="predicted"/>
<name>A0AAV2R071_MEGNR</name>
<feature type="non-terminal residue" evidence="1">
    <location>
        <position position="1"/>
    </location>
</feature>
<gene>
    <name evidence="1" type="ORF">MNOR_LOCUS17359</name>
</gene>
<dbReference type="AlphaFoldDB" id="A0AAV2R071"/>